<feature type="compositionally biased region" description="Basic and acidic residues" evidence="1">
    <location>
        <begin position="24"/>
        <end position="53"/>
    </location>
</feature>
<accession>A0A8S0RCK3</accession>
<keyword evidence="3" id="KW-1185">Reference proteome</keyword>
<feature type="non-terminal residue" evidence="2">
    <location>
        <position position="1"/>
    </location>
</feature>
<gene>
    <name evidence="2" type="ORF">OLEA9_A001792</name>
</gene>
<sequence>KRAKEFNSDHDEEEEKLEQSVPLTRDKFKKDNFEKEFSDDDNGREHNGEEENE</sequence>
<evidence type="ECO:0000256" key="1">
    <source>
        <dbReference type="SAM" id="MobiDB-lite"/>
    </source>
</evidence>
<name>A0A8S0RCK3_OLEEU</name>
<dbReference type="EMBL" id="CACTIH010002717">
    <property type="protein sequence ID" value="CAA2977011.1"/>
    <property type="molecule type" value="Genomic_DNA"/>
</dbReference>
<proteinExistence type="predicted"/>
<feature type="non-terminal residue" evidence="2">
    <location>
        <position position="53"/>
    </location>
</feature>
<evidence type="ECO:0000313" key="3">
    <source>
        <dbReference type="Proteomes" id="UP000594638"/>
    </source>
</evidence>
<dbReference type="Gramene" id="OE9A001792T1">
    <property type="protein sequence ID" value="OE9A001792C1"/>
    <property type="gene ID" value="OE9A001792"/>
</dbReference>
<dbReference type="AlphaFoldDB" id="A0A8S0RCK3"/>
<comment type="caution">
    <text evidence="2">The sequence shown here is derived from an EMBL/GenBank/DDBJ whole genome shotgun (WGS) entry which is preliminary data.</text>
</comment>
<protein>
    <submittedName>
        <fullName evidence="2">Uncharacterized protein</fullName>
    </submittedName>
</protein>
<feature type="region of interest" description="Disordered" evidence="1">
    <location>
        <begin position="1"/>
        <end position="53"/>
    </location>
</feature>
<evidence type="ECO:0000313" key="2">
    <source>
        <dbReference type="EMBL" id="CAA2977011.1"/>
    </source>
</evidence>
<organism evidence="2 3">
    <name type="scientific">Olea europaea subsp. europaea</name>
    <dbReference type="NCBI Taxonomy" id="158383"/>
    <lineage>
        <taxon>Eukaryota</taxon>
        <taxon>Viridiplantae</taxon>
        <taxon>Streptophyta</taxon>
        <taxon>Embryophyta</taxon>
        <taxon>Tracheophyta</taxon>
        <taxon>Spermatophyta</taxon>
        <taxon>Magnoliopsida</taxon>
        <taxon>eudicotyledons</taxon>
        <taxon>Gunneridae</taxon>
        <taxon>Pentapetalae</taxon>
        <taxon>asterids</taxon>
        <taxon>lamiids</taxon>
        <taxon>Lamiales</taxon>
        <taxon>Oleaceae</taxon>
        <taxon>Oleeae</taxon>
        <taxon>Olea</taxon>
    </lineage>
</organism>
<dbReference type="Proteomes" id="UP000594638">
    <property type="component" value="Unassembled WGS sequence"/>
</dbReference>
<reference evidence="2 3" key="1">
    <citation type="submission" date="2019-12" db="EMBL/GenBank/DDBJ databases">
        <authorList>
            <person name="Alioto T."/>
            <person name="Alioto T."/>
            <person name="Gomez Garrido J."/>
        </authorList>
    </citation>
    <scope>NUCLEOTIDE SEQUENCE [LARGE SCALE GENOMIC DNA]</scope>
</reference>